<dbReference type="PANTHER" id="PTHR13600:SF33">
    <property type="entry name" value="LEUCINE CARBOXYL METHYLTRANSFERASE 1"/>
    <property type="match status" value="1"/>
</dbReference>
<evidence type="ECO:0000256" key="1">
    <source>
        <dbReference type="ARBA" id="ARBA00000724"/>
    </source>
</evidence>
<dbReference type="WBParaSite" id="PSAMB.scaffold3479size18107.g21586.t1">
    <property type="protein sequence ID" value="PSAMB.scaffold3479size18107.g21586.t1"/>
    <property type="gene ID" value="PSAMB.scaffold3479size18107.g21586"/>
</dbReference>
<reference evidence="10" key="1">
    <citation type="submission" date="2022-11" db="UniProtKB">
        <authorList>
            <consortium name="WormBaseParasite"/>
        </authorList>
    </citation>
    <scope>IDENTIFICATION</scope>
</reference>
<dbReference type="GO" id="GO:0032259">
    <property type="term" value="P:methylation"/>
    <property type="evidence" value="ECO:0007669"/>
    <property type="project" value="UniProtKB-KW"/>
</dbReference>
<dbReference type="PIRSF" id="PIRSF016305">
    <property type="entry name" value="LCM_mtfrase"/>
    <property type="match status" value="1"/>
</dbReference>
<accession>A0A914WBM6</accession>
<dbReference type="Proteomes" id="UP000887566">
    <property type="component" value="Unplaced"/>
</dbReference>
<comment type="catalytic activity">
    <reaction evidence="1 7">
        <text>[phosphatase 2A protein]-C-terminal L-leucine + S-adenosyl-L-methionine = [phosphatase 2A protein]-C-terminal L-leucine methyl ester + S-adenosyl-L-homocysteine</text>
        <dbReference type="Rhea" id="RHEA:48544"/>
        <dbReference type="Rhea" id="RHEA-COMP:12134"/>
        <dbReference type="Rhea" id="RHEA-COMP:12135"/>
        <dbReference type="ChEBI" id="CHEBI:57856"/>
        <dbReference type="ChEBI" id="CHEBI:59789"/>
        <dbReference type="ChEBI" id="CHEBI:90516"/>
        <dbReference type="ChEBI" id="CHEBI:90517"/>
        <dbReference type="EC" id="2.1.1.233"/>
    </reaction>
</comment>
<proteinExistence type="inferred from homology"/>
<dbReference type="GO" id="GO:0005829">
    <property type="term" value="C:cytosol"/>
    <property type="evidence" value="ECO:0007669"/>
    <property type="project" value="TreeGrafter"/>
</dbReference>
<comment type="similarity">
    <text evidence="3 7">Belongs to the methyltransferase superfamily. LCMT family.</text>
</comment>
<evidence type="ECO:0000313" key="10">
    <source>
        <dbReference type="WBParaSite" id="PSAMB.scaffold3479size18107.g21586.t1"/>
    </source>
</evidence>
<evidence type="ECO:0000256" key="7">
    <source>
        <dbReference type="PIRNR" id="PIRNR016305"/>
    </source>
</evidence>
<comment type="function">
    <text evidence="2 7">Methylates the carboxyl group of the C-terminal leucine residue of protein phosphatase 2A catalytic subunits to form alpha-leucine ester residues.</text>
</comment>
<evidence type="ECO:0000256" key="3">
    <source>
        <dbReference type="ARBA" id="ARBA00010703"/>
    </source>
</evidence>
<dbReference type="FunFam" id="3.40.50.150:FF:000092">
    <property type="entry name" value="Leucine carboxyl methyltransferase 1"/>
    <property type="match status" value="1"/>
</dbReference>
<dbReference type="InterPro" id="IPR016651">
    <property type="entry name" value="LCMT1"/>
</dbReference>
<dbReference type="InterPro" id="IPR029063">
    <property type="entry name" value="SAM-dependent_MTases_sf"/>
</dbReference>
<keyword evidence="9" id="KW-1185">Reference proteome</keyword>
<evidence type="ECO:0000256" key="5">
    <source>
        <dbReference type="ARBA" id="ARBA00022679"/>
    </source>
</evidence>
<feature type="binding site" evidence="8">
    <location>
        <position position="110"/>
    </location>
    <ligand>
        <name>S-adenosyl-L-methionine</name>
        <dbReference type="ChEBI" id="CHEBI:59789"/>
    </ligand>
</feature>
<dbReference type="InterPro" id="IPR007213">
    <property type="entry name" value="Ppm1/Ppm2/Tcmp"/>
</dbReference>
<dbReference type="PANTHER" id="PTHR13600">
    <property type="entry name" value="LEUCINE CARBOXYL METHYLTRANSFERASE"/>
    <property type="match status" value="1"/>
</dbReference>
<evidence type="ECO:0000256" key="6">
    <source>
        <dbReference type="ARBA" id="ARBA00022691"/>
    </source>
</evidence>
<dbReference type="GO" id="GO:0009966">
    <property type="term" value="P:regulation of signal transduction"/>
    <property type="evidence" value="ECO:0007669"/>
    <property type="project" value="UniProtKB-ARBA"/>
</dbReference>
<dbReference type="Gene3D" id="3.40.50.150">
    <property type="entry name" value="Vaccinia Virus protein VP39"/>
    <property type="match status" value="1"/>
</dbReference>
<keyword evidence="5 7" id="KW-0808">Transferase</keyword>
<protein>
    <recommendedName>
        <fullName evidence="7">Leucine carboxyl methyltransferase 1</fullName>
        <ecNumber evidence="7">2.1.1.233</ecNumber>
    </recommendedName>
</protein>
<sequence length="349" mass="39643">MAEPEADWDQGKLSVTMGERRRSGSFTDDYSIHKTNDDATYCKRAAVQLGYYDDPFINRFVQASSSTNDMPIRRDPEISRGYWARVKAFRTLIDQFLQKAGPSCQILNFGAGFDTLYWRLKEEGAKFRRYVDVDFSSVTAKKIRMIRKPGKPDLVSIIANDSSTELYESGHTDLHGGDYHVVGADLRQARELHEKLVAAEVDFSLPTVIVCECVLIYMAEEQSASLLKYLADSFPTVCFINYEQVNLSDTFGAVMQRNLNTRGINLAGMAACQSLESQKKRFLENGWTHAEDWRMDIVYSQHLPKNEVERIEKIEPLDEKELLTQLLEHYCMVVAAKDSAGLGLDAIKF</sequence>
<evidence type="ECO:0000256" key="2">
    <source>
        <dbReference type="ARBA" id="ARBA00003455"/>
    </source>
</evidence>
<name>A0A914WBM6_9BILA</name>
<dbReference type="EC" id="2.1.1.233" evidence="7"/>
<evidence type="ECO:0000313" key="9">
    <source>
        <dbReference type="Proteomes" id="UP000887566"/>
    </source>
</evidence>
<feature type="binding site" evidence="8">
    <location>
        <position position="212"/>
    </location>
    <ligand>
        <name>S-adenosyl-L-methionine</name>
        <dbReference type="ChEBI" id="CHEBI:59789"/>
    </ligand>
</feature>
<feature type="binding site" evidence="8">
    <location>
        <begin position="185"/>
        <end position="186"/>
    </location>
    <ligand>
        <name>S-adenosyl-L-methionine</name>
        <dbReference type="ChEBI" id="CHEBI:59789"/>
    </ligand>
</feature>
<dbReference type="GO" id="GO:0018423">
    <property type="term" value="F:protein C-terminal leucine carboxyl O-methyltransferase activity"/>
    <property type="evidence" value="ECO:0007669"/>
    <property type="project" value="UniProtKB-EC"/>
</dbReference>
<dbReference type="Pfam" id="PF04072">
    <property type="entry name" value="LCM"/>
    <property type="match status" value="1"/>
</dbReference>
<evidence type="ECO:0000256" key="4">
    <source>
        <dbReference type="ARBA" id="ARBA00022603"/>
    </source>
</evidence>
<dbReference type="SUPFAM" id="SSF53335">
    <property type="entry name" value="S-adenosyl-L-methionine-dependent methyltransferases"/>
    <property type="match status" value="1"/>
</dbReference>
<keyword evidence="4 7" id="KW-0489">Methyltransferase</keyword>
<evidence type="ECO:0000256" key="8">
    <source>
        <dbReference type="PIRSR" id="PIRSR016305-1"/>
    </source>
</evidence>
<dbReference type="AlphaFoldDB" id="A0A914WBM6"/>
<keyword evidence="6 7" id="KW-0949">S-adenosyl-L-methionine</keyword>
<feature type="binding site" evidence="8">
    <location>
        <position position="85"/>
    </location>
    <ligand>
        <name>S-adenosyl-L-methionine</name>
        <dbReference type="ChEBI" id="CHEBI:59789"/>
    </ligand>
</feature>
<organism evidence="9 10">
    <name type="scientific">Plectus sambesii</name>
    <dbReference type="NCBI Taxonomy" id="2011161"/>
    <lineage>
        <taxon>Eukaryota</taxon>
        <taxon>Metazoa</taxon>
        <taxon>Ecdysozoa</taxon>
        <taxon>Nematoda</taxon>
        <taxon>Chromadorea</taxon>
        <taxon>Plectida</taxon>
        <taxon>Plectina</taxon>
        <taxon>Plectoidea</taxon>
        <taxon>Plectidae</taxon>
        <taxon>Plectus</taxon>
    </lineage>
</organism>